<evidence type="ECO:0000256" key="7">
    <source>
        <dbReference type="PIRNR" id="PIRNR002744"/>
    </source>
</evidence>
<evidence type="ECO:0000313" key="10">
    <source>
        <dbReference type="Proteomes" id="UP001185927"/>
    </source>
</evidence>
<feature type="transmembrane region" description="Helical" evidence="8">
    <location>
        <begin position="111"/>
        <end position="139"/>
    </location>
</feature>
<feature type="transmembrane region" description="Helical" evidence="8">
    <location>
        <begin position="250"/>
        <end position="272"/>
    </location>
</feature>
<dbReference type="InterPro" id="IPR026030">
    <property type="entry name" value="Pur-cyt_permease_Fcy2/21/22"/>
</dbReference>
<dbReference type="RefSeq" id="WP_317546066.1">
    <property type="nucleotide sequence ID" value="NZ_JAWLKB010000055.1"/>
</dbReference>
<feature type="transmembrane region" description="Helical" evidence="8">
    <location>
        <begin position="71"/>
        <end position="91"/>
    </location>
</feature>
<keyword evidence="10" id="KW-1185">Reference proteome</keyword>
<reference evidence="9 10" key="1">
    <citation type="submission" date="2023-10" db="EMBL/GenBank/DDBJ databases">
        <title>Development of a sustainable strategy for remediation of hydrocarbon-contaminated territories based on the waste exchange concept.</title>
        <authorList>
            <person name="Krivoruchko A."/>
        </authorList>
    </citation>
    <scope>NUCLEOTIDE SEQUENCE [LARGE SCALE GENOMIC DNA]</scope>
    <source>
        <strain evidence="9 10">IEGM 1203</strain>
    </source>
</reference>
<organism evidence="9 10">
    <name type="scientific">Rhodococcus globerulus</name>
    <dbReference type="NCBI Taxonomy" id="33008"/>
    <lineage>
        <taxon>Bacteria</taxon>
        <taxon>Bacillati</taxon>
        <taxon>Actinomycetota</taxon>
        <taxon>Actinomycetes</taxon>
        <taxon>Mycobacteriales</taxon>
        <taxon>Nocardiaceae</taxon>
        <taxon>Rhodococcus</taxon>
    </lineage>
</organism>
<feature type="transmembrane region" description="Helical" evidence="8">
    <location>
        <begin position="292"/>
        <end position="319"/>
    </location>
</feature>
<evidence type="ECO:0000256" key="3">
    <source>
        <dbReference type="ARBA" id="ARBA00022448"/>
    </source>
</evidence>
<feature type="transmembrane region" description="Helical" evidence="8">
    <location>
        <begin position="145"/>
        <end position="166"/>
    </location>
</feature>
<feature type="transmembrane region" description="Helical" evidence="8">
    <location>
        <begin position="211"/>
        <end position="229"/>
    </location>
</feature>
<feature type="transmembrane region" description="Helical" evidence="8">
    <location>
        <begin position="339"/>
        <end position="358"/>
    </location>
</feature>
<keyword evidence="3 7" id="KW-0813">Transport</keyword>
<feature type="transmembrane region" description="Helical" evidence="8">
    <location>
        <begin position="411"/>
        <end position="436"/>
    </location>
</feature>
<evidence type="ECO:0000256" key="6">
    <source>
        <dbReference type="ARBA" id="ARBA00023136"/>
    </source>
</evidence>
<dbReference type="Gene3D" id="1.10.4160.10">
    <property type="entry name" value="Hydantoin permease"/>
    <property type="match status" value="1"/>
</dbReference>
<feature type="transmembrane region" description="Helical" evidence="8">
    <location>
        <begin position="178"/>
        <end position="199"/>
    </location>
</feature>
<dbReference type="EMBL" id="JAWLKB010000055">
    <property type="protein sequence ID" value="MDV6271546.1"/>
    <property type="molecule type" value="Genomic_DNA"/>
</dbReference>
<dbReference type="InterPro" id="IPR001248">
    <property type="entry name" value="Pur-cyt_permease"/>
</dbReference>
<keyword evidence="4 8" id="KW-0812">Transmembrane</keyword>
<gene>
    <name evidence="9" type="ORF">R3Q16_33650</name>
</gene>
<keyword evidence="5 8" id="KW-1133">Transmembrane helix</keyword>
<keyword evidence="6 7" id="KW-0472">Membrane</keyword>
<dbReference type="PANTHER" id="PTHR31806">
    <property type="entry name" value="PURINE-CYTOSINE PERMEASE FCY2-RELATED"/>
    <property type="match status" value="1"/>
</dbReference>
<dbReference type="Pfam" id="PF02133">
    <property type="entry name" value="Transp_cyt_pur"/>
    <property type="match status" value="1"/>
</dbReference>
<proteinExistence type="inferred from homology"/>
<dbReference type="PIRSF" id="PIRSF002744">
    <property type="entry name" value="Pur-cyt_permease"/>
    <property type="match status" value="1"/>
</dbReference>
<comment type="similarity">
    <text evidence="2 7">Belongs to the purine-cytosine permease (2.A.39) family.</text>
</comment>
<dbReference type="Proteomes" id="UP001185927">
    <property type="component" value="Unassembled WGS sequence"/>
</dbReference>
<evidence type="ECO:0000256" key="2">
    <source>
        <dbReference type="ARBA" id="ARBA00008974"/>
    </source>
</evidence>
<protein>
    <submittedName>
        <fullName evidence="9">Cytosine permease</fullName>
    </submittedName>
</protein>
<accession>A0ABU4C4U9</accession>
<evidence type="ECO:0000313" key="9">
    <source>
        <dbReference type="EMBL" id="MDV6271546.1"/>
    </source>
</evidence>
<feature type="transmembrane region" description="Helical" evidence="8">
    <location>
        <begin position="370"/>
        <end position="390"/>
    </location>
</feature>
<name>A0ABU4C4U9_RHOGO</name>
<feature type="transmembrane region" description="Helical" evidence="8">
    <location>
        <begin position="442"/>
        <end position="464"/>
    </location>
</feature>
<evidence type="ECO:0000256" key="4">
    <source>
        <dbReference type="ARBA" id="ARBA00022692"/>
    </source>
</evidence>
<evidence type="ECO:0000256" key="1">
    <source>
        <dbReference type="ARBA" id="ARBA00004141"/>
    </source>
</evidence>
<sequence length="512" mass="54688">MSTEIPAGAESSKHDVSARTGVAIESRSIDWITPEERHGTPWRTSPLFFITNWSFFTIALGFTGPTLGLSVGWSIVSSFLGLLVGTFFMAFHATQGPQLGLPQIMQSRAQFGFYGVIVVVAMALACYLAFGVVYTILTAQGLAQIFGWSPVLVGLVVNVLGGLLAIAGHDYLHRISRLVFIVTVPLVLIFTVAVVVGKAGGTSEALVTNGFSASAFFTVFAVSAAYNMALAPVVSDYTRYLPVSTSPRSLIASVYVGAGASALWLISLGAWLSAHYNAGDALVALHQAGNSVFTGFGSVLALASAATLVVCIATAAYSVTLQFLTGVDLVKRVTPTRNLRIAVTAATIAIYLLVALPFGDHVINAASNALSLMLFLLVPWTAVNLTDYFFVRRGEYAITDMFTPQGVYGGWSWRGILAYFLGFAVMIPFAVLPFYTGPVGEWLGGIDLSWLAGLLASSAAYYLFTRRLDRAAEKRAVSVSNSQLESVDVPPSYVLDQPSLVSRLVEDAQRPR</sequence>
<evidence type="ECO:0000256" key="8">
    <source>
        <dbReference type="SAM" id="Phobius"/>
    </source>
</evidence>
<comment type="subcellular location">
    <subcellularLocation>
        <location evidence="1">Membrane</location>
        <topology evidence="1">Multi-pass membrane protein</topology>
    </subcellularLocation>
</comment>
<dbReference type="PANTHER" id="PTHR31806:SF1">
    <property type="entry name" value="PURINE-CYTOSINE PERMEASE FCY2-RELATED"/>
    <property type="match status" value="1"/>
</dbReference>
<evidence type="ECO:0000256" key="5">
    <source>
        <dbReference type="ARBA" id="ARBA00022989"/>
    </source>
</evidence>
<comment type="caution">
    <text evidence="9">The sequence shown here is derived from an EMBL/GenBank/DDBJ whole genome shotgun (WGS) entry which is preliminary data.</text>
</comment>
<feature type="transmembrane region" description="Helical" evidence="8">
    <location>
        <begin position="47"/>
        <end position="65"/>
    </location>
</feature>